<dbReference type="InterPro" id="IPR014016">
    <property type="entry name" value="UvrD-like_ATP-bd"/>
</dbReference>
<evidence type="ECO:0000313" key="8">
    <source>
        <dbReference type="Proteomes" id="UP000184184"/>
    </source>
</evidence>
<dbReference type="PANTHER" id="PTHR11070">
    <property type="entry name" value="UVRD / RECB / PCRA DNA HELICASE FAMILY MEMBER"/>
    <property type="match status" value="1"/>
</dbReference>
<dbReference type="InterPro" id="IPR027417">
    <property type="entry name" value="P-loop_NTPase"/>
</dbReference>
<feature type="binding site" evidence="5">
    <location>
        <begin position="39"/>
        <end position="46"/>
    </location>
    <ligand>
        <name>ATP</name>
        <dbReference type="ChEBI" id="CHEBI:30616"/>
    </ligand>
</feature>
<sequence length="606" mass="69746">MSTSNSINELSRKLLPPNCDFFAQQKAAIEVEGSIDIVAGPGSGKTTVLIAKCGLLLEEIKQKNKGICLITHTNVAVNEINDGLLKLGFSDIDYPNFVGTIQEFFNNFFAKKAFHIILGDKQFRVLDDEEYQLRFEKEFEFYNPSWPYPNKPNYNKDPRLVIKDNLSYHVTSNAKPNYRESLNKSIMSLFRKGLINNLQCLELSQWYISNYGNQLKRALIERFDFVLLDEAQDTSQLQFEMLNYLFNEEGISFQKFGDPYQALYNIFEGNKDAWVPNKSDVNYREISETSRFGPSIANVVKNVCVEKYSSFVSLDIIKSFQPVYITYNDESDLLTKYRKLIEHFNQQSDVFSFRSHKKDAILSPFHADLSNLFTVYTKISNKNRSLESPLGNILNFCLDILSRETGSSIFDLKREMSSKLSLKVLLSHIVKEFAKGDFEYTKVLILFEQALMMLTGEKDTSFEIVQIKDQLDYFRQKFLSSNGLQDKEQDGNNDFYIGTVHSAKGETHRSTMLVLDTNFGEYHMFDLLYEYLCGNHRETKFIIDENEKNQTIMALKLAYVALSRPTHLMVIAIPQQKISAGEGIEERLGANGWVNVDELFYSCENV</sequence>
<gene>
    <name evidence="7" type="ORF">SAMN05216179_2746</name>
</gene>
<keyword evidence="2 5" id="KW-0378">Hydrolase</keyword>
<keyword evidence="8" id="KW-1185">Reference proteome</keyword>
<dbReference type="GO" id="GO:0043138">
    <property type="term" value="F:3'-5' DNA helicase activity"/>
    <property type="evidence" value="ECO:0007669"/>
    <property type="project" value="TreeGrafter"/>
</dbReference>
<evidence type="ECO:0000256" key="5">
    <source>
        <dbReference type="PROSITE-ProRule" id="PRU00560"/>
    </source>
</evidence>
<dbReference type="RefSeq" id="WP_084543467.1">
    <property type="nucleotide sequence ID" value="NZ_FRCZ01000005.1"/>
</dbReference>
<keyword evidence="4 5" id="KW-0067">ATP-binding</keyword>
<protein>
    <submittedName>
        <fullName evidence="7">UvrD/REP helicase N-terminal domain-containing protein</fullName>
    </submittedName>
</protein>
<evidence type="ECO:0000259" key="6">
    <source>
        <dbReference type="PROSITE" id="PS51198"/>
    </source>
</evidence>
<keyword evidence="3 5" id="KW-0347">Helicase</keyword>
<evidence type="ECO:0000256" key="3">
    <source>
        <dbReference type="ARBA" id="ARBA00022806"/>
    </source>
</evidence>
<dbReference type="GO" id="GO:0005524">
    <property type="term" value="F:ATP binding"/>
    <property type="evidence" value="ECO:0007669"/>
    <property type="project" value="UniProtKB-UniRule"/>
</dbReference>
<dbReference type="GO" id="GO:0000725">
    <property type="term" value="P:recombinational repair"/>
    <property type="evidence" value="ECO:0007669"/>
    <property type="project" value="TreeGrafter"/>
</dbReference>
<dbReference type="GO" id="GO:0003677">
    <property type="term" value="F:DNA binding"/>
    <property type="evidence" value="ECO:0007669"/>
    <property type="project" value="InterPro"/>
</dbReference>
<dbReference type="SUPFAM" id="SSF52540">
    <property type="entry name" value="P-loop containing nucleoside triphosphate hydrolases"/>
    <property type="match status" value="1"/>
</dbReference>
<evidence type="ECO:0000256" key="1">
    <source>
        <dbReference type="ARBA" id="ARBA00022741"/>
    </source>
</evidence>
<dbReference type="EMBL" id="FRCZ01000005">
    <property type="protein sequence ID" value="SHN24195.1"/>
    <property type="molecule type" value="Genomic_DNA"/>
</dbReference>
<dbReference type="Proteomes" id="UP000184184">
    <property type="component" value="Unassembled WGS sequence"/>
</dbReference>
<dbReference type="AlphaFoldDB" id="A0A1M7Q220"/>
<feature type="domain" description="UvrD-like helicase ATP-binding" evidence="6">
    <location>
        <begin position="18"/>
        <end position="332"/>
    </location>
</feature>
<organism evidence="7 8">
    <name type="scientific">Gracilibacillus kekensis</name>
    <dbReference type="NCBI Taxonomy" id="1027249"/>
    <lineage>
        <taxon>Bacteria</taxon>
        <taxon>Bacillati</taxon>
        <taxon>Bacillota</taxon>
        <taxon>Bacilli</taxon>
        <taxon>Bacillales</taxon>
        <taxon>Bacillaceae</taxon>
        <taxon>Gracilibacillus</taxon>
    </lineage>
</organism>
<proteinExistence type="predicted"/>
<dbReference type="Gene3D" id="3.40.50.300">
    <property type="entry name" value="P-loop containing nucleotide triphosphate hydrolases"/>
    <property type="match status" value="2"/>
</dbReference>
<dbReference type="Pfam" id="PF00580">
    <property type="entry name" value="UvrD-helicase"/>
    <property type="match status" value="1"/>
</dbReference>
<evidence type="ECO:0000256" key="2">
    <source>
        <dbReference type="ARBA" id="ARBA00022801"/>
    </source>
</evidence>
<dbReference type="PANTHER" id="PTHR11070:SF2">
    <property type="entry name" value="ATP-DEPENDENT DNA HELICASE SRS2"/>
    <property type="match status" value="1"/>
</dbReference>
<name>A0A1M7Q220_9BACI</name>
<dbReference type="PROSITE" id="PS51198">
    <property type="entry name" value="UVRD_HELICASE_ATP_BIND"/>
    <property type="match status" value="1"/>
</dbReference>
<dbReference type="InterPro" id="IPR000212">
    <property type="entry name" value="DNA_helicase_UvrD/REP"/>
</dbReference>
<accession>A0A1M7Q220</accession>
<dbReference type="STRING" id="1027249.SAMN05216179_2746"/>
<reference evidence="7 8" key="1">
    <citation type="submission" date="2016-11" db="EMBL/GenBank/DDBJ databases">
        <authorList>
            <person name="Jaros S."/>
            <person name="Januszkiewicz K."/>
            <person name="Wedrychowicz H."/>
        </authorList>
    </citation>
    <scope>NUCLEOTIDE SEQUENCE [LARGE SCALE GENOMIC DNA]</scope>
    <source>
        <strain evidence="7 8">CGMCC 1.10681</strain>
    </source>
</reference>
<dbReference type="OrthoDB" id="9765670at2"/>
<dbReference type="GO" id="GO:0016787">
    <property type="term" value="F:hydrolase activity"/>
    <property type="evidence" value="ECO:0007669"/>
    <property type="project" value="UniProtKB-UniRule"/>
</dbReference>
<evidence type="ECO:0000256" key="4">
    <source>
        <dbReference type="ARBA" id="ARBA00022840"/>
    </source>
</evidence>
<evidence type="ECO:0000313" key="7">
    <source>
        <dbReference type="EMBL" id="SHN24195.1"/>
    </source>
</evidence>
<keyword evidence="1 5" id="KW-0547">Nucleotide-binding</keyword>